<dbReference type="Proteomes" id="UP000037269">
    <property type="component" value="Unassembled WGS sequence"/>
</dbReference>
<name>A0A0D1XRX9_ANEMI</name>
<reference evidence="1 3" key="1">
    <citation type="submission" date="2015-07" db="EMBL/GenBank/DDBJ databases">
        <title>Fjat-14205 dsm 2895.</title>
        <authorList>
            <person name="Liu B."/>
            <person name="Wang J."/>
            <person name="Zhu Y."/>
            <person name="Liu G."/>
            <person name="Chen Q."/>
            <person name="Chen Z."/>
            <person name="Lan J."/>
            <person name="Che J."/>
            <person name="Ge C."/>
            <person name="Shi H."/>
            <person name="Pan Z."/>
            <person name="Liu X."/>
        </authorList>
    </citation>
    <scope>NUCLEOTIDE SEQUENCE [LARGE SCALE GENOMIC DNA]</scope>
    <source>
        <strain evidence="1 3">DSM 2895</strain>
    </source>
</reference>
<dbReference type="EMBL" id="FNED01000024">
    <property type="protein sequence ID" value="SDJ66996.1"/>
    <property type="molecule type" value="Genomic_DNA"/>
</dbReference>
<evidence type="ECO:0000313" key="3">
    <source>
        <dbReference type="Proteomes" id="UP000037269"/>
    </source>
</evidence>
<proteinExistence type="predicted"/>
<evidence type="ECO:0000313" key="2">
    <source>
        <dbReference type="EMBL" id="SDJ66996.1"/>
    </source>
</evidence>
<dbReference type="GeneID" id="42308672"/>
<sequence>MLEIVYAENIIVGVVKDNQFTWYILDKDDLYDVLYDQLDYVAMSNLIEEHKTTVEYLRTCMLKEHYRCADDTLKFNPSVYINFDTMCLFSLYPEYTAFERMVYGNWKGKFFDFMDIIPEEGKYWIVNGKNYIEDTFNYFVKKGIRAEWDVQ</sequence>
<dbReference type="PATRIC" id="fig|47500.8.peg.5765"/>
<gene>
    <name evidence="1" type="ORF">AF333_26470</name>
    <name evidence="2" type="ORF">SAMN04487909_12466</name>
</gene>
<keyword evidence="3" id="KW-1185">Reference proteome</keyword>
<dbReference type="RefSeq" id="WP_043065315.1">
    <property type="nucleotide sequence ID" value="NZ_BJOA01000080.1"/>
</dbReference>
<dbReference type="STRING" id="47500.AF333_26470"/>
<dbReference type="AlphaFoldDB" id="A0A0D1XRX9"/>
<dbReference type="EMBL" id="LGUG01000005">
    <property type="protein sequence ID" value="KON93203.1"/>
    <property type="molecule type" value="Genomic_DNA"/>
</dbReference>
<dbReference type="OrthoDB" id="7058913at2"/>
<organism evidence="1 3">
    <name type="scientific">Aneurinibacillus migulanus</name>
    <name type="common">Bacillus migulanus</name>
    <dbReference type="NCBI Taxonomy" id="47500"/>
    <lineage>
        <taxon>Bacteria</taxon>
        <taxon>Bacillati</taxon>
        <taxon>Bacillota</taxon>
        <taxon>Bacilli</taxon>
        <taxon>Bacillales</taxon>
        <taxon>Paenibacillaceae</taxon>
        <taxon>Aneurinibacillus group</taxon>
        <taxon>Aneurinibacillus</taxon>
    </lineage>
</organism>
<dbReference type="Proteomes" id="UP000182836">
    <property type="component" value="Unassembled WGS sequence"/>
</dbReference>
<evidence type="ECO:0000313" key="1">
    <source>
        <dbReference type="EMBL" id="KON93203.1"/>
    </source>
</evidence>
<reference evidence="2 4" key="2">
    <citation type="submission" date="2016-10" db="EMBL/GenBank/DDBJ databases">
        <authorList>
            <person name="de Groot N.N."/>
        </authorList>
    </citation>
    <scope>NUCLEOTIDE SEQUENCE [LARGE SCALE GENOMIC DNA]</scope>
    <source>
        <strain evidence="2 4">DSM 2895</strain>
    </source>
</reference>
<protein>
    <recommendedName>
        <fullName evidence="5">Group-specific protein</fullName>
    </recommendedName>
</protein>
<accession>A0A0D1XRX9</accession>
<evidence type="ECO:0008006" key="5">
    <source>
        <dbReference type="Google" id="ProtNLM"/>
    </source>
</evidence>
<evidence type="ECO:0000313" key="4">
    <source>
        <dbReference type="Proteomes" id="UP000182836"/>
    </source>
</evidence>